<sequence>MAEPASGYESKLGRLIGLLSCGDLDEHETQRIVQACVAARRDPAKTLRELYGADAAKVAQYDPEGVAAFIVFVELEDYFAVADTVDELYEQVIDAFEQPALPDYPYDDNDFQSVPDFYRWVDEQLLRHHEKYCLIEFGESYANDFQVILVHRATVDQTLDLCRELGLHAARCL</sequence>
<reference evidence="1 2" key="1">
    <citation type="submission" date="2020-07" db="EMBL/GenBank/DDBJ databases">
        <title>Taxonomic revisions and descriptions of new bacterial species based on genomic comparisons in the high-G+C-content subgroup of the family Alcaligenaceae.</title>
        <authorList>
            <person name="Szabo A."/>
            <person name="Felfoldi T."/>
        </authorList>
    </citation>
    <scope>NUCLEOTIDE SEQUENCE [LARGE SCALE GENOMIC DNA]</scope>
    <source>
        <strain evidence="1 2">LMG 24012</strain>
    </source>
</reference>
<organism evidence="1 2">
    <name type="scientific">Parapusillimonas granuli</name>
    <dbReference type="NCBI Taxonomy" id="380911"/>
    <lineage>
        <taxon>Bacteria</taxon>
        <taxon>Pseudomonadati</taxon>
        <taxon>Pseudomonadota</taxon>
        <taxon>Betaproteobacteria</taxon>
        <taxon>Burkholderiales</taxon>
        <taxon>Alcaligenaceae</taxon>
        <taxon>Parapusillimonas</taxon>
    </lineage>
</organism>
<protein>
    <submittedName>
        <fullName evidence="1">Uncharacterized protein</fullName>
    </submittedName>
</protein>
<dbReference type="EMBL" id="JACCEM010000013">
    <property type="protein sequence ID" value="NYT51542.1"/>
    <property type="molecule type" value="Genomic_DNA"/>
</dbReference>
<evidence type="ECO:0000313" key="1">
    <source>
        <dbReference type="EMBL" id="NYT51542.1"/>
    </source>
</evidence>
<dbReference type="AlphaFoldDB" id="A0A853G703"/>
<keyword evidence="2" id="KW-1185">Reference proteome</keyword>
<proteinExistence type="predicted"/>
<dbReference type="RefSeq" id="WP_180158226.1">
    <property type="nucleotide sequence ID" value="NZ_JACCEM010000013.1"/>
</dbReference>
<dbReference type="Proteomes" id="UP000559809">
    <property type="component" value="Unassembled WGS sequence"/>
</dbReference>
<accession>A0A853G703</accession>
<name>A0A853G703_9BURK</name>
<comment type="caution">
    <text evidence="1">The sequence shown here is derived from an EMBL/GenBank/DDBJ whole genome shotgun (WGS) entry which is preliminary data.</text>
</comment>
<evidence type="ECO:0000313" key="2">
    <source>
        <dbReference type="Proteomes" id="UP000559809"/>
    </source>
</evidence>
<gene>
    <name evidence="1" type="ORF">H0A72_19700</name>
</gene>